<name>A0A8H6ST71_9AGAR</name>
<dbReference type="AlphaFoldDB" id="A0A8H6ST71"/>
<accession>A0A8H6ST71</accession>
<evidence type="ECO:0000313" key="2">
    <source>
        <dbReference type="Proteomes" id="UP000636479"/>
    </source>
</evidence>
<evidence type="ECO:0000313" key="1">
    <source>
        <dbReference type="EMBL" id="KAF7303927.1"/>
    </source>
</evidence>
<proteinExistence type="predicted"/>
<comment type="caution">
    <text evidence="1">The sequence shown here is derived from an EMBL/GenBank/DDBJ whole genome shotgun (WGS) entry which is preliminary data.</text>
</comment>
<dbReference type="GeneID" id="59345494"/>
<dbReference type="InterPro" id="IPR032675">
    <property type="entry name" value="LRR_dom_sf"/>
</dbReference>
<keyword evidence="2" id="KW-1185">Reference proteome</keyword>
<organism evidence="1 2">
    <name type="scientific">Mycena indigotica</name>
    <dbReference type="NCBI Taxonomy" id="2126181"/>
    <lineage>
        <taxon>Eukaryota</taxon>
        <taxon>Fungi</taxon>
        <taxon>Dikarya</taxon>
        <taxon>Basidiomycota</taxon>
        <taxon>Agaricomycotina</taxon>
        <taxon>Agaricomycetes</taxon>
        <taxon>Agaricomycetidae</taxon>
        <taxon>Agaricales</taxon>
        <taxon>Marasmiineae</taxon>
        <taxon>Mycenaceae</taxon>
        <taxon>Mycena</taxon>
    </lineage>
</organism>
<dbReference type="RefSeq" id="XP_037220899.1">
    <property type="nucleotide sequence ID" value="XM_037362978.1"/>
</dbReference>
<dbReference type="SUPFAM" id="SSF52058">
    <property type="entry name" value="L domain-like"/>
    <property type="match status" value="1"/>
</dbReference>
<dbReference type="Gene3D" id="3.80.10.10">
    <property type="entry name" value="Ribonuclease Inhibitor"/>
    <property type="match status" value="1"/>
</dbReference>
<dbReference type="EMBL" id="JACAZF010000005">
    <property type="protein sequence ID" value="KAF7303927.1"/>
    <property type="molecule type" value="Genomic_DNA"/>
</dbReference>
<reference evidence="1" key="1">
    <citation type="submission" date="2020-05" db="EMBL/GenBank/DDBJ databases">
        <title>Mycena genomes resolve the evolution of fungal bioluminescence.</title>
        <authorList>
            <person name="Tsai I.J."/>
        </authorList>
    </citation>
    <scope>NUCLEOTIDE SEQUENCE</scope>
    <source>
        <strain evidence="1">171206Taipei</strain>
    </source>
</reference>
<protein>
    <submittedName>
        <fullName evidence="1">RING-type domain-containing protein</fullName>
    </submittedName>
</protein>
<sequence>MVNFEWTSPVRRAPNRLLLSPIPNELYLKIFGFLEPSLETSPSESNATLSNLAKVCRFFCVYAISRMYRSLDLSGELDEGATSNGHNALCGLLAKGETYASSGRPLDDSMELALQVASFVEECTFRDWQSSKPERLMPMADAFLARNARAVRRLPKVTKITLINTPLTGPLIQMAYKLRSTLTTLCIHQCPLPQPLSQDERARLSKLTLSSLEFFSGALTTPFDFPPDTLRLQNLVTFKTDSAQLREYFFRRPHPMLRCLELDDMQLSEMPLFFHRLQNSPALTNLSILNVTILRSEDDDPPKVQKFADVALPTLETLSIPALLLDSCLCPTVRKLSVLGTQSDLCAPGAIAFAAAGIHSRLPLRTFPSLSRTSITPRQLTTSCLTELHIPQPIYLSIPIHKNLPTLEVLVLSWCHLNFNWPPRKAIHHQGIIESLSGKGVFPRLRELRLELFHGFSDEYADYMNWDLAKERSLITGHLSMMFPRLMFFTRTPVFIWERSGDNARWNVIIPHQYKKLVNSR</sequence>
<gene>
    <name evidence="1" type="ORF">MIND_00623300</name>
</gene>
<dbReference type="OrthoDB" id="3256662at2759"/>
<dbReference type="Proteomes" id="UP000636479">
    <property type="component" value="Unassembled WGS sequence"/>
</dbReference>